<dbReference type="InterPro" id="IPR000242">
    <property type="entry name" value="PTP_cat"/>
</dbReference>
<dbReference type="HOGENOM" id="CLU_001645_9_12_1"/>
<accession>A5E0F8</accession>
<dbReference type="OrthoDB" id="10253954at2759"/>
<organism evidence="9 10">
    <name type="scientific">Lodderomyces elongisporus (strain ATCC 11503 / CBS 2605 / JCM 1781 / NBRC 1676 / NRRL YB-4239)</name>
    <name type="common">Yeast</name>
    <name type="synonym">Saccharomyces elongisporus</name>
    <dbReference type="NCBI Taxonomy" id="379508"/>
    <lineage>
        <taxon>Eukaryota</taxon>
        <taxon>Fungi</taxon>
        <taxon>Dikarya</taxon>
        <taxon>Ascomycota</taxon>
        <taxon>Saccharomycotina</taxon>
        <taxon>Pichiomycetes</taxon>
        <taxon>Debaryomycetaceae</taxon>
        <taxon>Candida/Lodderomyces clade</taxon>
        <taxon>Lodderomyces</taxon>
    </lineage>
</organism>
<evidence type="ECO:0000256" key="5">
    <source>
        <dbReference type="ARBA" id="ARBA00022801"/>
    </source>
</evidence>
<dbReference type="InterPro" id="IPR016277">
    <property type="entry name" value="Ptp1"/>
</dbReference>
<dbReference type="FunCoup" id="A5E0F8">
    <property type="interactions" value="869"/>
</dbReference>
<dbReference type="FunFam" id="3.90.190.10:FF:000115">
    <property type="entry name" value="Tyrosine-protein phosphatase 1"/>
    <property type="match status" value="1"/>
</dbReference>
<dbReference type="KEGG" id="lel:PVL30_002587"/>
<dbReference type="PANTHER" id="PTHR19134">
    <property type="entry name" value="RECEPTOR-TYPE TYROSINE-PROTEIN PHOSPHATASE"/>
    <property type="match status" value="1"/>
</dbReference>
<evidence type="ECO:0000256" key="1">
    <source>
        <dbReference type="ARBA" id="ARBA00004496"/>
    </source>
</evidence>
<dbReference type="InterPro" id="IPR003595">
    <property type="entry name" value="Tyr_Pase_cat"/>
</dbReference>
<dbReference type="Pfam" id="PF00102">
    <property type="entry name" value="Y_phosphatase"/>
    <property type="match status" value="1"/>
</dbReference>
<dbReference type="SMART" id="SM00194">
    <property type="entry name" value="PTPc"/>
    <property type="match status" value="1"/>
</dbReference>
<reference evidence="9 10" key="1">
    <citation type="journal article" date="2009" name="Nature">
        <title>Evolution of pathogenicity and sexual reproduction in eight Candida genomes.</title>
        <authorList>
            <person name="Butler G."/>
            <person name="Rasmussen M.D."/>
            <person name="Lin M.F."/>
            <person name="Santos M.A."/>
            <person name="Sakthikumar S."/>
            <person name="Munro C.A."/>
            <person name="Rheinbay E."/>
            <person name="Grabherr M."/>
            <person name="Forche A."/>
            <person name="Reedy J.L."/>
            <person name="Agrafioti I."/>
            <person name="Arnaud M.B."/>
            <person name="Bates S."/>
            <person name="Brown A.J."/>
            <person name="Brunke S."/>
            <person name="Costanzo M.C."/>
            <person name="Fitzpatrick D.A."/>
            <person name="de Groot P.W."/>
            <person name="Harris D."/>
            <person name="Hoyer L.L."/>
            <person name="Hube B."/>
            <person name="Klis F.M."/>
            <person name="Kodira C."/>
            <person name="Lennard N."/>
            <person name="Logue M.E."/>
            <person name="Martin R."/>
            <person name="Neiman A.M."/>
            <person name="Nikolaou E."/>
            <person name="Quail M.A."/>
            <person name="Quinn J."/>
            <person name="Santos M.C."/>
            <person name="Schmitzberger F.F."/>
            <person name="Sherlock G."/>
            <person name="Shah P."/>
            <person name="Silverstein K.A."/>
            <person name="Skrzypek M.S."/>
            <person name="Soll D."/>
            <person name="Staggs R."/>
            <person name="Stansfield I."/>
            <person name="Stumpf M.P."/>
            <person name="Sudbery P.E."/>
            <person name="Srikantha T."/>
            <person name="Zeng Q."/>
            <person name="Berman J."/>
            <person name="Berriman M."/>
            <person name="Heitman J."/>
            <person name="Gow N.A."/>
            <person name="Lorenz M.C."/>
            <person name="Birren B.W."/>
            <person name="Kellis M."/>
            <person name="Cuomo C.A."/>
        </authorList>
    </citation>
    <scope>NUCLEOTIDE SEQUENCE [LARGE SCALE GENOMIC DNA]</scope>
    <source>
        <strain evidence="10">ATCC 11503 / BCRC 21390 / CBS 2605 / JCM 1781 / NBRC 1676 / NRRL YB-4239</strain>
    </source>
</reference>
<keyword evidence="4" id="KW-0963">Cytoplasm</keyword>
<dbReference type="OMA" id="WSIDKAP"/>
<feature type="domain" description="Tyrosine specific protein phosphatases" evidence="8">
    <location>
        <begin position="262"/>
        <end position="346"/>
    </location>
</feature>
<evidence type="ECO:0000313" key="10">
    <source>
        <dbReference type="Proteomes" id="UP000001996"/>
    </source>
</evidence>
<protein>
    <recommendedName>
        <fullName evidence="3">protein-tyrosine-phosphatase</fullName>
        <ecNumber evidence="3">3.1.3.48</ecNumber>
    </recommendedName>
</protein>
<dbReference type="PIRSF" id="PIRSF000938">
    <property type="entry name" value="PTPN1_yeast"/>
    <property type="match status" value="1"/>
</dbReference>
<dbReference type="PANTHER" id="PTHR19134:SF449">
    <property type="entry name" value="TYROSINE-PROTEIN PHOSPHATASE 1"/>
    <property type="match status" value="1"/>
</dbReference>
<dbReference type="PROSITE" id="PS50055">
    <property type="entry name" value="TYR_PHOSPHATASE_PTP"/>
    <property type="match status" value="1"/>
</dbReference>
<evidence type="ECO:0000256" key="6">
    <source>
        <dbReference type="ARBA" id="ARBA00022912"/>
    </source>
</evidence>
<dbReference type="InParanoid" id="A5E0F8"/>
<dbReference type="PROSITE" id="PS50056">
    <property type="entry name" value="TYR_PHOSPHATASE_2"/>
    <property type="match status" value="1"/>
</dbReference>
<dbReference type="EMBL" id="CH981527">
    <property type="protein sequence ID" value="EDK44916.1"/>
    <property type="molecule type" value="Genomic_DNA"/>
</dbReference>
<dbReference type="PRINTS" id="PR00700">
    <property type="entry name" value="PRTYPHPHTASE"/>
</dbReference>
<dbReference type="VEuPathDB" id="FungiDB:LELG_03095"/>
<dbReference type="PROSITE" id="PS00383">
    <property type="entry name" value="TYR_PHOSPHATASE_1"/>
    <property type="match status" value="1"/>
</dbReference>
<dbReference type="CDD" id="cd18533">
    <property type="entry name" value="PTP_fungal"/>
    <property type="match status" value="1"/>
</dbReference>
<sequence>MHLTVSQLTSRRMNIFKKPAVLSSNGKNLSNRTTHKEDKPMVLSVTPQQQREKFDELNELESNRIIEGLNDIDSIWTLLAAMKKSNKSRNRYSNVSPYDASRVILPVTDANAFSDYINASYMKLHCGEGTLSLRNDYIACQGPLPNTRNHFWAMCFHQLELQGNDTVIIAMVTPLIEQGMTKCDKYWPEQGETWDFTNINTQDGIIYRDLTITSISETPDPHQDYLLTELELTSGSKTKKVYHFYYYKWSDARVPPSTKPLANLSKHILEVKQMEPELNQPVPIVHCSAGVGRSGTFMVYDHLFKNKELFRELLDGKLRHKDVIYKTVSQLRAKRMMMVQTVYQYQFLYDVAKAIYEGNDDSEVVNLQK</sequence>
<comment type="subcellular location">
    <subcellularLocation>
        <location evidence="1">Cytoplasm</location>
    </subcellularLocation>
</comment>
<evidence type="ECO:0000259" key="8">
    <source>
        <dbReference type="PROSITE" id="PS50056"/>
    </source>
</evidence>
<dbReference type="InterPro" id="IPR029021">
    <property type="entry name" value="Prot-tyrosine_phosphatase-like"/>
</dbReference>
<evidence type="ECO:0000259" key="7">
    <source>
        <dbReference type="PROSITE" id="PS50055"/>
    </source>
</evidence>
<dbReference type="STRING" id="379508.A5E0F8"/>
<dbReference type="Gene3D" id="3.90.190.10">
    <property type="entry name" value="Protein tyrosine phosphatase superfamily"/>
    <property type="match status" value="1"/>
</dbReference>
<dbReference type="InterPro" id="IPR016130">
    <property type="entry name" value="Tyr_Pase_AS"/>
</dbReference>
<evidence type="ECO:0000256" key="4">
    <source>
        <dbReference type="ARBA" id="ARBA00022490"/>
    </source>
</evidence>
<dbReference type="SMART" id="SM00404">
    <property type="entry name" value="PTPc_motif"/>
    <property type="match status" value="1"/>
</dbReference>
<keyword evidence="5" id="KW-0378">Hydrolase</keyword>
<proteinExistence type="inferred from homology"/>
<evidence type="ECO:0000313" key="9">
    <source>
        <dbReference type="EMBL" id="EDK44916.1"/>
    </source>
</evidence>
<dbReference type="AlphaFoldDB" id="A5E0F8"/>
<dbReference type="GO" id="GO:0004725">
    <property type="term" value="F:protein tyrosine phosphatase activity"/>
    <property type="evidence" value="ECO:0007669"/>
    <property type="project" value="UniProtKB-EC"/>
</dbReference>
<feature type="domain" description="Tyrosine-protein phosphatase" evidence="7">
    <location>
        <begin position="50"/>
        <end position="355"/>
    </location>
</feature>
<dbReference type="InterPro" id="IPR000387">
    <property type="entry name" value="Tyr_Pase_dom"/>
</dbReference>
<dbReference type="InterPro" id="IPR050348">
    <property type="entry name" value="Protein-Tyr_Phosphatase"/>
</dbReference>
<keyword evidence="10" id="KW-1185">Reference proteome</keyword>
<dbReference type="GeneID" id="5232827"/>
<dbReference type="eggNOG" id="KOG0789">
    <property type="taxonomic scope" value="Eukaryota"/>
</dbReference>
<gene>
    <name evidence="9" type="ORF">LELG_03095</name>
</gene>
<evidence type="ECO:0000256" key="3">
    <source>
        <dbReference type="ARBA" id="ARBA00013064"/>
    </source>
</evidence>
<dbReference type="EC" id="3.1.3.48" evidence="3"/>
<name>A5E0F8_LODEL</name>
<dbReference type="SUPFAM" id="SSF52799">
    <property type="entry name" value="(Phosphotyrosine protein) phosphatases II"/>
    <property type="match status" value="1"/>
</dbReference>
<comment type="similarity">
    <text evidence="2">Belongs to the protein-tyrosine phosphatase family. Non-receptor class subfamily.</text>
</comment>
<dbReference type="GO" id="GO:0005737">
    <property type="term" value="C:cytoplasm"/>
    <property type="evidence" value="ECO:0007669"/>
    <property type="project" value="UniProtKB-SubCell"/>
</dbReference>
<keyword evidence="6" id="KW-0904">Protein phosphatase</keyword>
<dbReference type="Proteomes" id="UP000001996">
    <property type="component" value="Unassembled WGS sequence"/>
</dbReference>
<evidence type="ECO:0000256" key="2">
    <source>
        <dbReference type="ARBA" id="ARBA00009649"/>
    </source>
</evidence>